<dbReference type="Gene3D" id="1.10.443.10">
    <property type="entry name" value="Intergrase catalytic core"/>
    <property type="match status" value="1"/>
</dbReference>
<dbReference type="AlphaFoldDB" id="A0A3P3EJF2"/>
<proteinExistence type="predicted"/>
<sequence>MINTTDRPILLMDGGKLDQEVRRALSWAEALLREQQKDTKARGYEKAVFAKFVGEENRRPDLFDERFVQAAYDFASSDAVNTATQPAMEQMAEYLFKRTVAATGFAFVKRGIKLTLVELWRRGVLMLTTIFTPGPQFSFSAYDHEILRWLLSFDPNSTAGDQKTDTRRLYYYGPRLLLATDWTSFEDVSINDIAELNLAQRFYERGEHPYAIAGSTFPWSQLPAALMKRHPQRVSFDQTDLVKYSAWAAKQAVSRGALEAFVIGQVPAKQSQSRVRPSPRSGAIPTSKTKKRDLAVEAKSASTHDAVLAVFKCFMRRPDSVNWRQQVPSYPGREHIELAPICEKWVHSFKAFLYHREHIQGYRSSDEVVASLNMLADYLFLYLPWWRELHPAGAVHLPRAPKDFVRYAYVSRHDDEPIDTLPVPLLRLIRLRRPKAESAAICIRHLTLYFRFVGAHFGDDESIAGASFRNPLDDEFDAPRLPGKKNRTNKEIIPRNIYGHLLFWCYAVEAFGELLLQQALKGSFEQSWWSMRGARRYDAEALGIAPIFRFRGKEVPVRSVPNVFTWAEREILCGDQRVAVVVPHLTALRLLIVSLETGLRCQSVQWLDRTTWDSLNKGAGEQYTYRLLVNTDKTKVESWAPPVVFRVRNVMQREVAFQELFADFDTFDPVPYEGLANSPFDPVRPLFKSSKSGRPIHDDVYFDAWIALLVDFEAFYKEVSGERHVRLYYLKPQKTRDGQPVVKFTGREANAYCGISVLAVHTPHSCRATFATNRQGQGILELSDVAALLGHEDIATTTHYTKFSGEQLQERLQQSDVELLGDYSIFDVGFEGVHIRPDKPDSALVKSFSKNREGTVAAFKFMPSLTLWSIEDEKLNEHNGLELLKGGPMSHIRFRETHICPVGEECPSDIVERIGAPKRCGICPLAMKCIDHLPAISAKRNQLVERVRYLHGQRGRMEVAREPAPSLDAVWDEIQLDINELLGWRFSEEVLRGMLAEIEQSGDSASYIHVERPDIVRRHLLTVTRKCDRTEFLLQRLAESNAYPSMTSPQVQLAASVLRRR</sequence>
<dbReference type="InterPro" id="IPR002104">
    <property type="entry name" value="Integrase_catalytic"/>
</dbReference>
<evidence type="ECO:0000313" key="5">
    <source>
        <dbReference type="Proteomes" id="UP000271590"/>
    </source>
</evidence>
<gene>
    <name evidence="4" type="ORF">EH244_19845</name>
</gene>
<feature type="region of interest" description="Disordered" evidence="2">
    <location>
        <begin position="271"/>
        <end position="290"/>
    </location>
</feature>
<organism evidence="4 5">
    <name type="scientific">Variovorax beijingensis</name>
    <dbReference type="NCBI Taxonomy" id="2496117"/>
    <lineage>
        <taxon>Bacteria</taxon>
        <taxon>Pseudomonadati</taxon>
        <taxon>Pseudomonadota</taxon>
        <taxon>Betaproteobacteria</taxon>
        <taxon>Burkholderiales</taxon>
        <taxon>Comamonadaceae</taxon>
        <taxon>Variovorax</taxon>
    </lineage>
</organism>
<feature type="domain" description="Tyr recombinase" evidence="3">
    <location>
        <begin position="559"/>
        <end position="813"/>
    </location>
</feature>
<accession>A0A3P3EJF2</accession>
<keyword evidence="1" id="KW-0233">DNA recombination</keyword>
<evidence type="ECO:0000256" key="1">
    <source>
        <dbReference type="ARBA" id="ARBA00023172"/>
    </source>
</evidence>
<dbReference type="SUPFAM" id="SSF56349">
    <property type="entry name" value="DNA breaking-rejoining enzymes"/>
    <property type="match status" value="1"/>
</dbReference>
<dbReference type="GO" id="GO:0003677">
    <property type="term" value="F:DNA binding"/>
    <property type="evidence" value="ECO:0007669"/>
    <property type="project" value="InterPro"/>
</dbReference>
<dbReference type="EMBL" id="RQXU01000012">
    <property type="protein sequence ID" value="RRH86457.1"/>
    <property type="molecule type" value="Genomic_DNA"/>
</dbReference>
<name>A0A3P3EJF2_9BURK</name>
<dbReference type="PROSITE" id="PS51898">
    <property type="entry name" value="TYR_RECOMBINASE"/>
    <property type="match status" value="1"/>
</dbReference>
<comment type="caution">
    <text evidence="4">The sequence shown here is derived from an EMBL/GenBank/DDBJ whole genome shotgun (WGS) entry which is preliminary data.</text>
</comment>
<dbReference type="InterPro" id="IPR011010">
    <property type="entry name" value="DNA_brk_join_enz"/>
</dbReference>
<evidence type="ECO:0000259" key="3">
    <source>
        <dbReference type="PROSITE" id="PS51898"/>
    </source>
</evidence>
<dbReference type="GO" id="GO:0015074">
    <property type="term" value="P:DNA integration"/>
    <property type="evidence" value="ECO:0007669"/>
    <property type="project" value="InterPro"/>
</dbReference>
<dbReference type="Proteomes" id="UP000271590">
    <property type="component" value="Unassembled WGS sequence"/>
</dbReference>
<dbReference type="CDD" id="cd00397">
    <property type="entry name" value="DNA_BRE_C"/>
    <property type="match status" value="1"/>
</dbReference>
<dbReference type="GO" id="GO:0006310">
    <property type="term" value="P:DNA recombination"/>
    <property type="evidence" value="ECO:0007669"/>
    <property type="project" value="UniProtKB-KW"/>
</dbReference>
<feature type="non-terminal residue" evidence="4">
    <location>
        <position position="1061"/>
    </location>
</feature>
<evidence type="ECO:0000256" key="2">
    <source>
        <dbReference type="SAM" id="MobiDB-lite"/>
    </source>
</evidence>
<feature type="compositionally biased region" description="Low complexity" evidence="2">
    <location>
        <begin position="271"/>
        <end position="281"/>
    </location>
</feature>
<evidence type="ECO:0000313" key="4">
    <source>
        <dbReference type="EMBL" id="RRH86457.1"/>
    </source>
</evidence>
<dbReference type="RefSeq" id="WP_148101325.1">
    <property type="nucleotide sequence ID" value="NZ_RQXU01000012.1"/>
</dbReference>
<protein>
    <submittedName>
        <fullName evidence="4">Site-specific integrase</fullName>
    </submittedName>
</protein>
<dbReference type="InterPro" id="IPR013762">
    <property type="entry name" value="Integrase-like_cat_sf"/>
</dbReference>
<reference evidence="4 5" key="1">
    <citation type="submission" date="2018-11" db="EMBL/GenBank/DDBJ databases">
        <title>The genome of Variovorax sp T529.</title>
        <authorList>
            <person name="Gao J."/>
        </authorList>
    </citation>
    <scope>NUCLEOTIDE SEQUENCE [LARGE SCALE GENOMIC DNA]</scope>
    <source>
        <strain evidence="4 5">T529</strain>
    </source>
</reference>